<dbReference type="InterPro" id="IPR000421">
    <property type="entry name" value="FA58C"/>
</dbReference>
<sequence length="165" mass="18996">TPVGIEDHRIPSGAFSASSSYNFNHGPDRARLNQPNGHGRTGAWSARDKNRNQWLQVDLGAVSRLTGVATQGRHDAHQWVTSYTLAFSKDGKRFYPYRQAINRLNDPLFRANTDRNTVVYHRFAKAIRAQYVRVHPKKWRSHISMRVELFGCQRGELHLSLNTWK</sequence>
<proteinExistence type="predicted"/>
<protein>
    <recommendedName>
        <fullName evidence="2">F5/8 type C domain-containing protein</fullName>
    </recommendedName>
</protein>
<feature type="domain" description="F5/8 type C" evidence="2">
    <location>
        <begin position="1"/>
        <end position="152"/>
    </location>
</feature>
<dbReference type="CDD" id="cd00057">
    <property type="entry name" value="FA58C"/>
    <property type="match status" value="1"/>
</dbReference>
<dbReference type="Pfam" id="PF00754">
    <property type="entry name" value="F5_F8_type_C"/>
    <property type="match status" value="1"/>
</dbReference>
<reference evidence="3 4" key="1">
    <citation type="journal article" date="2007" name="Science">
        <title>Sea anemone genome reveals ancestral eumetazoan gene repertoire and genomic organization.</title>
        <authorList>
            <person name="Putnam N.H."/>
            <person name="Srivastava M."/>
            <person name="Hellsten U."/>
            <person name="Dirks B."/>
            <person name="Chapman J."/>
            <person name="Salamov A."/>
            <person name="Terry A."/>
            <person name="Shapiro H."/>
            <person name="Lindquist E."/>
            <person name="Kapitonov V.V."/>
            <person name="Jurka J."/>
            <person name="Genikhovich G."/>
            <person name="Grigoriev I.V."/>
            <person name="Lucas S.M."/>
            <person name="Steele R.E."/>
            <person name="Finnerty J.R."/>
            <person name="Technau U."/>
            <person name="Martindale M.Q."/>
            <person name="Rokhsar D.S."/>
        </authorList>
    </citation>
    <scope>NUCLEOTIDE SEQUENCE [LARGE SCALE GENOMIC DNA]</scope>
    <source>
        <strain evidence="4">CH2 X CH6</strain>
    </source>
</reference>
<gene>
    <name evidence="3" type="ORF">NEMVEDRAFT_v1g84242</name>
</gene>
<feature type="region of interest" description="Disordered" evidence="1">
    <location>
        <begin position="16"/>
        <end position="45"/>
    </location>
</feature>
<feature type="non-terminal residue" evidence="3">
    <location>
        <position position="1"/>
    </location>
</feature>
<dbReference type="PROSITE" id="PS01286">
    <property type="entry name" value="FA58C_2"/>
    <property type="match status" value="1"/>
</dbReference>
<dbReference type="Proteomes" id="UP000001593">
    <property type="component" value="Unassembled WGS sequence"/>
</dbReference>
<dbReference type="PhylomeDB" id="A7RK19"/>
<evidence type="ECO:0000313" key="4">
    <source>
        <dbReference type="Proteomes" id="UP000001593"/>
    </source>
</evidence>
<name>A7RK19_NEMVE</name>
<dbReference type="PROSITE" id="PS50022">
    <property type="entry name" value="FA58C_3"/>
    <property type="match status" value="1"/>
</dbReference>
<dbReference type="PANTHER" id="PTHR24543:SF325">
    <property type="entry name" value="F5_8 TYPE C DOMAIN-CONTAINING PROTEIN"/>
    <property type="match status" value="1"/>
</dbReference>
<dbReference type="eggNOG" id="KOG3516">
    <property type="taxonomic scope" value="Eukaryota"/>
</dbReference>
<evidence type="ECO:0000313" key="3">
    <source>
        <dbReference type="EMBL" id="EDO48087.1"/>
    </source>
</evidence>
<dbReference type="HOGENOM" id="CLU_030066_1_2_1"/>
<dbReference type="InParanoid" id="A7RK19"/>
<organism evidence="3 4">
    <name type="scientific">Nematostella vectensis</name>
    <name type="common">Starlet sea anemone</name>
    <dbReference type="NCBI Taxonomy" id="45351"/>
    <lineage>
        <taxon>Eukaryota</taxon>
        <taxon>Metazoa</taxon>
        <taxon>Cnidaria</taxon>
        <taxon>Anthozoa</taxon>
        <taxon>Hexacorallia</taxon>
        <taxon>Actiniaria</taxon>
        <taxon>Edwardsiidae</taxon>
        <taxon>Nematostella</taxon>
    </lineage>
</organism>
<keyword evidence="4" id="KW-1185">Reference proteome</keyword>
<dbReference type="EMBL" id="DS469515">
    <property type="protein sequence ID" value="EDO48087.1"/>
    <property type="molecule type" value="Genomic_DNA"/>
</dbReference>
<dbReference type="OMA" id="WGFAHEA"/>
<evidence type="ECO:0000259" key="2">
    <source>
        <dbReference type="PROSITE" id="PS50022"/>
    </source>
</evidence>
<dbReference type="PANTHER" id="PTHR24543">
    <property type="entry name" value="MULTICOPPER OXIDASE-RELATED"/>
    <property type="match status" value="1"/>
</dbReference>
<dbReference type="InterPro" id="IPR008979">
    <property type="entry name" value="Galactose-bd-like_sf"/>
</dbReference>
<dbReference type="SUPFAM" id="SSF49785">
    <property type="entry name" value="Galactose-binding domain-like"/>
    <property type="match status" value="1"/>
</dbReference>
<accession>A7RK19</accession>
<dbReference type="FunFam" id="2.60.120.260:FF:000016">
    <property type="entry name" value="Contactin-associated protein-like 4 isoform 1"/>
    <property type="match status" value="1"/>
</dbReference>
<dbReference type="AlphaFoldDB" id="A7RK19"/>
<evidence type="ECO:0000256" key="1">
    <source>
        <dbReference type="SAM" id="MobiDB-lite"/>
    </source>
</evidence>
<dbReference type="PROSITE" id="PS01285">
    <property type="entry name" value="FA58C_1"/>
    <property type="match status" value="1"/>
</dbReference>
<dbReference type="Gene3D" id="2.60.120.260">
    <property type="entry name" value="Galactose-binding domain-like"/>
    <property type="match status" value="1"/>
</dbReference>
<dbReference type="SMART" id="SM00231">
    <property type="entry name" value="FA58C"/>
    <property type="match status" value="1"/>
</dbReference>